<feature type="compositionally biased region" description="Basic and acidic residues" evidence="1">
    <location>
        <begin position="1185"/>
        <end position="1199"/>
    </location>
</feature>
<dbReference type="InterPro" id="IPR000626">
    <property type="entry name" value="Ubiquitin-like_dom"/>
</dbReference>
<dbReference type="SUPFAM" id="SSF54236">
    <property type="entry name" value="Ubiquitin-like"/>
    <property type="match status" value="1"/>
</dbReference>
<feature type="compositionally biased region" description="Polar residues" evidence="1">
    <location>
        <begin position="1629"/>
        <end position="1639"/>
    </location>
</feature>
<feature type="compositionally biased region" description="Basic and acidic residues" evidence="1">
    <location>
        <begin position="1372"/>
        <end position="1394"/>
    </location>
</feature>
<feature type="compositionally biased region" description="Basic and acidic residues" evidence="1">
    <location>
        <begin position="1307"/>
        <end position="1329"/>
    </location>
</feature>
<feature type="compositionally biased region" description="Basic and acidic residues" evidence="1">
    <location>
        <begin position="557"/>
        <end position="586"/>
    </location>
</feature>
<dbReference type="Gene3D" id="3.10.20.90">
    <property type="entry name" value="Phosphatidylinositol 3-kinase Catalytic Subunit, Chain A, domain 1"/>
    <property type="match status" value="1"/>
</dbReference>
<evidence type="ECO:0000256" key="1">
    <source>
        <dbReference type="SAM" id="MobiDB-lite"/>
    </source>
</evidence>
<organism evidence="3 4">
    <name type="scientific">Tritrichomonas musculus</name>
    <dbReference type="NCBI Taxonomy" id="1915356"/>
    <lineage>
        <taxon>Eukaryota</taxon>
        <taxon>Metamonada</taxon>
        <taxon>Parabasalia</taxon>
        <taxon>Tritrichomonadida</taxon>
        <taxon>Tritrichomonadidae</taxon>
        <taxon>Tritrichomonas</taxon>
    </lineage>
</organism>
<feature type="compositionally biased region" description="Basic and acidic residues" evidence="1">
    <location>
        <begin position="459"/>
        <end position="498"/>
    </location>
</feature>
<dbReference type="PROSITE" id="PS50053">
    <property type="entry name" value="UBIQUITIN_2"/>
    <property type="match status" value="1"/>
</dbReference>
<feature type="compositionally biased region" description="Basic and acidic residues" evidence="1">
    <location>
        <begin position="879"/>
        <end position="907"/>
    </location>
</feature>
<gene>
    <name evidence="3" type="ORF">M9Y10_014492</name>
</gene>
<protein>
    <recommendedName>
        <fullName evidence="2">Ubiquitin-like domain-containing protein</fullName>
    </recommendedName>
</protein>
<feature type="compositionally biased region" description="Basic and acidic residues" evidence="1">
    <location>
        <begin position="743"/>
        <end position="757"/>
    </location>
</feature>
<feature type="compositionally biased region" description="Basic and acidic residues" evidence="1">
    <location>
        <begin position="392"/>
        <end position="419"/>
    </location>
</feature>
<evidence type="ECO:0000259" key="2">
    <source>
        <dbReference type="PROSITE" id="PS50053"/>
    </source>
</evidence>
<sequence length="1778" mass="205026">MNITYEVIDPSFSSKCKINIKECKKIEDFKRLLAENLLLDENQFKIINLPKKLKLIKEEIVFKLEITNRCNDITFLFPNGKEHNIPNCYQMTKRNVTDYFEKFDIYYSQRYIRRYLLFLISDKEILKIDKPFFAVSEGSKVEVKHRGKTIKLEYNDKEFILAEDEKASEAYGIIFSAFDQKFTHESIFITKEGSNSRIEGKTPLKSDEKYNVDIKYRFTFRNISNKNEIRPIEMSYLSTVSDSQKKLSDGTKKVAIYGFNRRNLLNAEDRLIDIKNFANGIYFSIYDEEPKENENNSTTAKNQRSKREANQPKSIERRKLENQHDKDEYKHKSNQKGKSKNQYDEDEENDDQKNSRKESESPKSKRKNDSQKSNQKEKTRNKYDEENDDDQIDSRKESENNKLKRDENNKKKKADNHYVEDEENDDQSNSRKESENNKLKRDEKKKAGNHYAEDEENDDQSKSRKKSESQKSNQKEKLRNKYDDDDQIDSRKESENNKKNHQRRKASDQYGEDDGQNNSRKESENKKIKREEKESKSKQRRKEKNPYDEEDEDEESDSSKEIEHKEKLNKNNEGDEDERLNVEKPVRNRHSPKTKREGSGKNESEDDKNNYPIEKSEDKESRKNSKKRENDSKKDDEEFHNDAKYEKTNDKNKEKSKDGHYDKTESEQDTAIDETEEDEEVIPKKVIKVPKVKQSPKKKPVKSDDDFEKERRKLLEKQKGKQLDKSPNYRIEQEDYNLDEEDEKPRKQAKMSKETAKPTKQIKASKSNRNDSAESENPVKSKRKQSKGDHESARIDKDKSDYDKRHPTKPIVNKEEEEISKENHIPTSKKETKTKPEKHGNSISNRNYDEVGGKAEHQRNKNLAAKKNDESESSTKTPKNKDKKELELKQKRRSEAYQSEDKRKSETESTSSETRQTTKRNKGIKKPPIPSDDGKSSLKTPEPSVNSSSQTDKDHDTSSSTIKPRKKSKKIKPPTIIPLPEENLSSSDQKDSEEKPKLEPKPIKPENEESEQKQNENERMIKIKFIFDKDNEKKYSSFNMKMHPNTTFKEIEEMISQKKGITDKITLSYKYKDRFADILSPELEISEMESEISQTKESGATDNILYVKITKPTKKSKKSTSISESNNSNTQNESTSKDEAENGHIESSRKQEQSSQEISESAHTKSRIRSSNSQSKIEKKKSSKSSREKESKGGNHANDEPLTDTENDQHNPSRTHEQTALETTDKKRRDGHHSHPNSPSKSESKKSNISSRENEVKGGDHASDEPLTDTENDQHNPSRAHGQTALETTDKKRRGSHHSHPNSPSKSESKKSSKSSREKESKGGNHASDEPLTDTENDQHNPSRAHGQPAQEMNDSAPTKSSRKHSNSPSKSDSKKPAASSREDDTKGGNHANDEALIGTGRKKSEQGKSMKHAEKPPKSQRPQNYGAQKHEGKDDAKGASNDKLFHKFDKSMNSSKSSNKSAKDFSRTFSKVIRPQKGKENETPHSKRKPSEELKNNESGKENPETKDERKQELVDENGESKNDSGTQVVGNSSKKEKKGKNRPENTKNNETKADDSASYKQSNDEGKDEKKARSNDRKGEIFSLSAENAIKNEEIQEKLSQSHRPHSGRQRIKIKSYKPKIRPLKSPTPSSDQISSESHTKQKNEKETISNSEKPESAADDDPLITYNCQKNGSDETFKVKLRESGKVREMKELISKMNGVSNINNIKILFAGKNLVDDLVVSDLEVGEATLFVYIRSEEDIFLMTANALKVHPNNSGDEYEYEYQYIEEEEEDVD</sequence>
<feature type="compositionally biased region" description="Basic and acidic residues" evidence="1">
    <location>
        <begin position="786"/>
        <end position="805"/>
    </location>
</feature>
<feature type="compositionally biased region" description="Basic and acidic residues" evidence="1">
    <location>
        <begin position="1543"/>
        <end position="1582"/>
    </location>
</feature>
<dbReference type="EMBL" id="JAPFFF010000002">
    <property type="protein sequence ID" value="KAK8896584.1"/>
    <property type="molecule type" value="Genomic_DNA"/>
</dbReference>
<accession>A0ABR2KZS0</accession>
<feature type="compositionally biased region" description="Basic and acidic residues" evidence="1">
    <location>
        <begin position="1403"/>
        <end position="1418"/>
    </location>
</feature>
<feature type="region of interest" description="Disordered" evidence="1">
    <location>
        <begin position="290"/>
        <end position="1019"/>
    </location>
</feature>
<reference evidence="3 4" key="1">
    <citation type="submission" date="2024-04" db="EMBL/GenBank/DDBJ databases">
        <title>Tritrichomonas musculus Genome.</title>
        <authorList>
            <person name="Alves-Ferreira E."/>
            <person name="Grigg M."/>
            <person name="Lorenzi H."/>
            <person name="Galac M."/>
        </authorList>
    </citation>
    <scope>NUCLEOTIDE SEQUENCE [LARGE SCALE GENOMIC DNA]</scope>
    <source>
        <strain evidence="3 4">EAF2021</strain>
    </source>
</reference>
<feature type="compositionally biased region" description="Basic and acidic residues" evidence="1">
    <location>
        <begin position="1135"/>
        <end position="1152"/>
    </location>
</feature>
<feature type="compositionally biased region" description="Low complexity" evidence="1">
    <location>
        <begin position="1452"/>
        <end position="1461"/>
    </location>
</feature>
<feature type="compositionally biased region" description="Basic and acidic residues" evidence="1">
    <location>
        <begin position="594"/>
        <end position="666"/>
    </location>
</feature>
<feature type="compositionally biased region" description="Basic and acidic residues" evidence="1">
    <location>
        <begin position="1478"/>
        <end position="1524"/>
    </location>
</feature>
<feature type="compositionally biased region" description="Basic and acidic residues" evidence="1">
    <location>
        <begin position="351"/>
        <end position="384"/>
    </location>
</feature>
<feature type="compositionally biased region" description="Basic residues" evidence="1">
    <location>
        <begin position="963"/>
        <end position="972"/>
    </location>
</feature>
<feature type="compositionally biased region" description="Basic and acidic residues" evidence="1">
    <location>
        <begin position="1242"/>
        <end position="1264"/>
    </location>
</feature>
<feature type="compositionally biased region" description="Basic and acidic residues" evidence="1">
    <location>
        <begin position="1640"/>
        <end position="1659"/>
    </location>
</feature>
<feature type="compositionally biased region" description="Polar residues" evidence="1">
    <location>
        <begin position="937"/>
        <end position="950"/>
    </location>
</feature>
<feature type="compositionally biased region" description="Basic and acidic residues" evidence="1">
    <location>
        <begin position="305"/>
        <end position="331"/>
    </location>
</feature>
<comment type="caution">
    <text evidence="3">The sequence shown here is derived from an EMBL/GenBank/DDBJ whole genome shotgun (WGS) entry which is preliminary data.</text>
</comment>
<feature type="compositionally biased region" description="Basic and acidic residues" evidence="1">
    <location>
        <begin position="428"/>
        <end position="446"/>
    </location>
</feature>
<feature type="region of interest" description="Disordered" evidence="1">
    <location>
        <begin position="1087"/>
        <end position="1670"/>
    </location>
</feature>
<feature type="compositionally biased region" description="Basic and acidic residues" evidence="1">
    <location>
        <begin position="701"/>
        <end position="724"/>
    </location>
</feature>
<feature type="compositionally biased region" description="Acidic residues" evidence="1">
    <location>
        <begin position="667"/>
        <end position="680"/>
    </location>
</feature>
<feature type="compositionally biased region" description="Basic residues" evidence="1">
    <location>
        <begin position="1291"/>
        <end position="1300"/>
    </location>
</feature>
<feature type="compositionally biased region" description="Low complexity" evidence="1">
    <location>
        <begin position="1119"/>
        <end position="1134"/>
    </location>
</feature>
<feature type="compositionally biased region" description="Basic and acidic residues" evidence="1">
    <location>
        <begin position="519"/>
        <end position="537"/>
    </location>
</feature>
<dbReference type="Pfam" id="PF00240">
    <property type="entry name" value="ubiquitin"/>
    <property type="match status" value="1"/>
</dbReference>
<name>A0ABR2KZS0_9EUKA</name>
<proteinExistence type="predicted"/>
<feature type="compositionally biased region" description="Basic and acidic residues" evidence="1">
    <location>
        <begin position="1207"/>
        <end position="1228"/>
    </location>
</feature>
<feature type="domain" description="Ubiquitin-like" evidence="2">
    <location>
        <begin position="1667"/>
        <end position="1733"/>
    </location>
</feature>
<keyword evidence="4" id="KW-1185">Reference proteome</keyword>
<feature type="compositionally biased region" description="Basic residues" evidence="1">
    <location>
        <begin position="1603"/>
        <end position="1625"/>
    </location>
</feature>
<feature type="compositionally biased region" description="Basic and acidic residues" evidence="1">
    <location>
        <begin position="847"/>
        <end position="859"/>
    </location>
</feature>
<feature type="compositionally biased region" description="Basic and acidic residues" evidence="1">
    <location>
        <begin position="820"/>
        <end position="840"/>
    </location>
</feature>
<dbReference type="InterPro" id="IPR029071">
    <property type="entry name" value="Ubiquitin-like_domsf"/>
</dbReference>
<evidence type="ECO:0000313" key="4">
    <source>
        <dbReference type="Proteomes" id="UP001470230"/>
    </source>
</evidence>
<dbReference type="Proteomes" id="UP001470230">
    <property type="component" value="Unassembled WGS sequence"/>
</dbReference>
<feature type="compositionally biased region" description="Basic and acidic residues" evidence="1">
    <location>
        <begin position="988"/>
        <end position="1019"/>
    </location>
</feature>
<evidence type="ECO:0000313" key="3">
    <source>
        <dbReference type="EMBL" id="KAK8896584.1"/>
    </source>
</evidence>
<feature type="compositionally biased region" description="Basic and acidic residues" evidence="1">
    <location>
        <begin position="1429"/>
        <end position="1438"/>
    </location>
</feature>
<feature type="compositionally biased region" description="Basic residues" evidence="1">
    <location>
        <begin position="685"/>
        <end position="700"/>
    </location>
</feature>